<dbReference type="OrthoDB" id="9786548at2"/>
<evidence type="ECO:0000256" key="5">
    <source>
        <dbReference type="ARBA" id="ARBA00023163"/>
    </source>
</evidence>
<gene>
    <name evidence="9" type="ORF">EJ903_21160</name>
</gene>
<organism evidence="9 10">
    <name type="scientific">Azospirillum griseum</name>
    <dbReference type="NCBI Taxonomy" id="2496639"/>
    <lineage>
        <taxon>Bacteria</taxon>
        <taxon>Pseudomonadati</taxon>
        <taxon>Pseudomonadota</taxon>
        <taxon>Alphaproteobacteria</taxon>
        <taxon>Rhodospirillales</taxon>
        <taxon>Azospirillaceae</taxon>
        <taxon>Azospirillum</taxon>
    </lineage>
</organism>
<dbReference type="Pfam" id="PF00072">
    <property type="entry name" value="Response_reg"/>
    <property type="match status" value="1"/>
</dbReference>
<keyword evidence="3" id="KW-0805">Transcription regulation</keyword>
<dbReference type="SMART" id="SM00448">
    <property type="entry name" value="REC"/>
    <property type="match status" value="1"/>
</dbReference>
<dbReference type="InterPro" id="IPR039420">
    <property type="entry name" value="WalR-like"/>
</dbReference>
<evidence type="ECO:0000259" key="8">
    <source>
        <dbReference type="PROSITE" id="PS50110"/>
    </source>
</evidence>
<dbReference type="InterPro" id="IPR011006">
    <property type="entry name" value="CheY-like_superfamily"/>
</dbReference>
<reference evidence="9 10" key="1">
    <citation type="submission" date="2018-12" db="EMBL/GenBank/DDBJ databases">
        <authorList>
            <person name="Yang Y."/>
        </authorList>
    </citation>
    <scope>NUCLEOTIDE SEQUENCE [LARGE SCALE GENOMIC DNA]</scope>
    <source>
        <strain evidence="9 10">L-25-5w-1</strain>
    </source>
</reference>
<evidence type="ECO:0000256" key="1">
    <source>
        <dbReference type="ARBA" id="ARBA00022553"/>
    </source>
</evidence>
<feature type="compositionally biased region" description="Basic and acidic residues" evidence="7">
    <location>
        <begin position="143"/>
        <end position="160"/>
    </location>
</feature>
<dbReference type="AlphaFoldDB" id="A0A431VC92"/>
<protein>
    <submittedName>
        <fullName evidence="9">Response regulator</fullName>
    </submittedName>
</protein>
<keyword evidence="5" id="KW-0804">Transcription</keyword>
<evidence type="ECO:0000256" key="4">
    <source>
        <dbReference type="ARBA" id="ARBA00023125"/>
    </source>
</evidence>
<dbReference type="EMBL" id="RXMA01000026">
    <property type="protein sequence ID" value="RTR16298.1"/>
    <property type="molecule type" value="Genomic_DNA"/>
</dbReference>
<name>A0A431VC92_9PROT</name>
<comment type="caution">
    <text evidence="9">The sequence shown here is derived from an EMBL/GenBank/DDBJ whole genome shotgun (WGS) entry which is preliminary data.</text>
</comment>
<keyword evidence="1 6" id="KW-0597">Phosphoprotein</keyword>
<evidence type="ECO:0000313" key="9">
    <source>
        <dbReference type="EMBL" id="RTR16298.1"/>
    </source>
</evidence>
<evidence type="ECO:0000256" key="3">
    <source>
        <dbReference type="ARBA" id="ARBA00023015"/>
    </source>
</evidence>
<dbReference type="GO" id="GO:0032993">
    <property type="term" value="C:protein-DNA complex"/>
    <property type="evidence" value="ECO:0007669"/>
    <property type="project" value="TreeGrafter"/>
</dbReference>
<dbReference type="GO" id="GO:0006355">
    <property type="term" value="P:regulation of DNA-templated transcription"/>
    <property type="evidence" value="ECO:0007669"/>
    <property type="project" value="TreeGrafter"/>
</dbReference>
<evidence type="ECO:0000256" key="7">
    <source>
        <dbReference type="SAM" id="MobiDB-lite"/>
    </source>
</evidence>
<keyword evidence="10" id="KW-1185">Reference proteome</keyword>
<keyword evidence="2" id="KW-0902">Two-component regulatory system</keyword>
<dbReference type="GO" id="GO:0000976">
    <property type="term" value="F:transcription cis-regulatory region binding"/>
    <property type="evidence" value="ECO:0007669"/>
    <property type="project" value="TreeGrafter"/>
</dbReference>
<dbReference type="GO" id="GO:0000156">
    <property type="term" value="F:phosphorelay response regulator activity"/>
    <property type="evidence" value="ECO:0007669"/>
    <property type="project" value="TreeGrafter"/>
</dbReference>
<dbReference type="GO" id="GO:0005829">
    <property type="term" value="C:cytosol"/>
    <property type="evidence" value="ECO:0007669"/>
    <property type="project" value="TreeGrafter"/>
</dbReference>
<dbReference type="Gene3D" id="3.40.50.2300">
    <property type="match status" value="1"/>
</dbReference>
<dbReference type="RefSeq" id="WP_126619190.1">
    <property type="nucleotide sequence ID" value="NZ_JBHUCY010000002.1"/>
</dbReference>
<feature type="region of interest" description="Disordered" evidence="7">
    <location>
        <begin position="137"/>
        <end position="166"/>
    </location>
</feature>
<dbReference type="PROSITE" id="PS50110">
    <property type="entry name" value="RESPONSE_REGULATORY"/>
    <property type="match status" value="1"/>
</dbReference>
<sequence>MLPSGYAALEILIVDDIANTRQILRAILRHMGFTRVTEASGTAEALALIKEIGPDLIFTDWDMPGASGLDLIRIVRSHPESPDPTVPIILLTAHGDRQYVKAGRDAGATDFLVKPLAPARIRDRILDVVSRPRGFVSAPGYKGPDRRRTDRPVVQDRRSPEAPAPDVLLLPPDGLLMAKVSGDDSAVRRALQSRVSILRTLAAVSHSAPLQRQSGGAVSSMIAAANAAAVRDDLERLVSEALSALDRCADALTRMGEPLERFRRGALDRMPASAGRVIGSLQRLIADPVRVANDPGIIRLHLLAIRAMLRVGADPGAERTASELASQIEALSQRRRD</sequence>
<evidence type="ECO:0000256" key="6">
    <source>
        <dbReference type="PROSITE-ProRule" id="PRU00169"/>
    </source>
</evidence>
<dbReference type="InterPro" id="IPR001789">
    <property type="entry name" value="Sig_transdc_resp-reg_receiver"/>
</dbReference>
<feature type="domain" description="Response regulatory" evidence="8">
    <location>
        <begin position="10"/>
        <end position="129"/>
    </location>
</feature>
<accession>A0A431VC92</accession>
<proteinExistence type="predicted"/>
<dbReference type="Proteomes" id="UP000277007">
    <property type="component" value="Unassembled WGS sequence"/>
</dbReference>
<evidence type="ECO:0000256" key="2">
    <source>
        <dbReference type="ARBA" id="ARBA00023012"/>
    </source>
</evidence>
<feature type="modified residue" description="4-aspartylphosphate" evidence="6">
    <location>
        <position position="60"/>
    </location>
</feature>
<dbReference type="PANTHER" id="PTHR48111:SF1">
    <property type="entry name" value="TWO-COMPONENT RESPONSE REGULATOR ORR33"/>
    <property type="match status" value="1"/>
</dbReference>
<dbReference type="PANTHER" id="PTHR48111">
    <property type="entry name" value="REGULATOR OF RPOS"/>
    <property type="match status" value="1"/>
</dbReference>
<evidence type="ECO:0000313" key="10">
    <source>
        <dbReference type="Proteomes" id="UP000277007"/>
    </source>
</evidence>
<dbReference type="SUPFAM" id="SSF52172">
    <property type="entry name" value="CheY-like"/>
    <property type="match status" value="1"/>
</dbReference>
<keyword evidence="4" id="KW-0238">DNA-binding</keyword>